<evidence type="ECO:0000313" key="2">
    <source>
        <dbReference type="EMBL" id="KIO01485.1"/>
    </source>
</evidence>
<dbReference type="AlphaFoldDB" id="A0A0C3NKK9"/>
<evidence type="ECO:0000313" key="3">
    <source>
        <dbReference type="Proteomes" id="UP000054217"/>
    </source>
</evidence>
<feature type="region of interest" description="Disordered" evidence="1">
    <location>
        <begin position="1"/>
        <end position="26"/>
    </location>
</feature>
<proteinExistence type="predicted"/>
<reference evidence="2 3" key="1">
    <citation type="submission" date="2014-04" db="EMBL/GenBank/DDBJ databases">
        <authorList>
            <consortium name="DOE Joint Genome Institute"/>
            <person name="Kuo A."/>
            <person name="Kohler A."/>
            <person name="Costa M.D."/>
            <person name="Nagy L.G."/>
            <person name="Floudas D."/>
            <person name="Copeland A."/>
            <person name="Barry K.W."/>
            <person name="Cichocki N."/>
            <person name="Veneault-Fourrey C."/>
            <person name="LaButti K."/>
            <person name="Lindquist E.A."/>
            <person name="Lipzen A."/>
            <person name="Lundell T."/>
            <person name="Morin E."/>
            <person name="Murat C."/>
            <person name="Sun H."/>
            <person name="Tunlid A."/>
            <person name="Henrissat B."/>
            <person name="Grigoriev I.V."/>
            <person name="Hibbett D.S."/>
            <person name="Martin F."/>
            <person name="Nordberg H.P."/>
            <person name="Cantor M.N."/>
            <person name="Hua S.X."/>
        </authorList>
    </citation>
    <scope>NUCLEOTIDE SEQUENCE [LARGE SCALE GENOMIC DNA]</scope>
    <source>
        <strain evidence="2 3">Marx 270</strain>
    </source>
</reference>
<dbReference type="HOGENOM" id="CLU_2741075_0_0_1"/>
<evidence type="ECO:0000256" key="1">
    <source>
        <dbReference type="SAM" id="MobiDB-lite"/>
    </source>
</evidence>
<dbReference type="Proteomes" id="UP000054217">
    <property type="component" value="Unassembled WGS sequence"/>
</dbReference>
<dbReference type="EMBL" id="KN831988">
    <property type="protein sequence ID" value="KIO01485.1"/>
    <property type="molecule type" value="Genomic_DNA"/>
</dbReference>
<gene>
    <name evidence="2" type="ORF">M404DRAFT_1003176</name>
</gene>
<organism evidence="2 3">
    <name type="scientific">Pisolithus tinctorius Marx 270</name>
    <dbReference type="NCBI Taxonomy" id="870435"/>
    <lineage>
        <taxon>Eukaryota</taxon>
        <taxon>Fungi</taxon>
        <taxon>Dikarya</taxon>
        <taxon>Basidiomycota</taxon>
        <taxon>Agaricomycotina</taxon>
        <taxon>Agaricomycetes</taxon>
        <taxon>Agaricomycetidae</taxon>
        <taxon>Boletales</taxon>
        <taxon>Sclerodermatineae</taxon>
        <taxon>Pisolithaceae</taxon>
        <taxon>Pisolithus</taxon>
    </lineage>
</organism>
<reference evidence="3" key="2">
    <citation type="submission" date="2015-01" db="EMBL/GenBank/DDBJ databases">
        <title>Evolutionary Origins and Diversification of the Mycorrhizal Mutualists.</title>
        <authorList>
            <consortium name="DOE Joint Genome Institute"/>
            <consortium name="Mycorrhizal Genomics Consortium"/>
            <person name="Kohler A."/>
            <person name="Kuo A."/>
            <person name="Nagy L.G."/>
            <person name="Floudas D."/>
            <person name="Copeland A."/>
            <person name="Barry K.W."/>
            <person name="Cichocki N."/>
            <person name="Veneault-Fourrey C."/>
            <person name="LaButti K."/>
            <person name="Lindquist E.A."/>
            <person name="Lipzen A."/>
            <person name="Lundell T."/>
            <person name="Morin E."/>
            <person name="Murat C."/>
            <person name="Riley R."/>
            <person name="Ohm R."/>
            <person name="Sun H."/>
            <person name="Tunlid A."/>
            <person name="Henrissat B."/>
            <person name="Grigoriev I.V."/>
            <person name="Hibbett D.S."/>
            <person name="Martin F."/>
        </authorList>
    </citation>
    <scope>NUCLEOTIDE SEQUENCE [LARGE SCALE GENOMIC DNA]</scope>
    <source>
        <strain evidence="3">Marx 270</strain>
    </source>
</reference>
<dbReference type="InParanoid" id="A0A0C3NKK9"/>
<name>A0A0C3NKK9_PISTI</name>
<protein>
    <submittedName>
        <fullName evidence="2">Uncharacterized protein</fullName>
    </submittedName>
</protein>
<keyword evidence="3" id="KW-1185">Reference proteome</keyword>
<sequence length="71" mass="8304">MTFPLLPSPTFPESGPSVKHNVKDKTEKLGRKQQCIESDRIQLTSMMWDFFVSCLGLKTNVHLDFDEYRRK</sequence>
<accession>A0A0C3NKK9</accession>
<feature type="compositionally biased region" description="Pro residues" evidence="1">
    <location>
        <begin position="1"/>
        <end position="10"/>
    </location>
</feature>